<dbReference type="InterPro" id="IPR007612">
    <property type="entry name" value="LOR"/>
</dbReference>
<evidence type="ECO:0000313" key="3">
    <source>
        <dbReference type="EMBL" id="CAI9107104.1"/>
    </source>
</evidence>
<protein>
    <submittedName>
        <fullName evidence="3">OLC1v1006390C1</fullName>
    </submittedName>
</protein>
<comment type="similarity">
    <text evidence="1">Belongs to the LOR family.</text>
</comment>
<feature type="transmembrane region" description="Helical" evidence="2">
    <location>
        <begin position="183"/>
        <end position="205"/>
    </location>
</feature>
<dbReference type="Gene3D" id="2.40.160.200">
    <property type="entry name" value="LURP1-related"/>
    <property type="match status" value="1"/>
</dbReference>
<gene>
    <name evidence="3" type="ORF">OLC1_LOCUS15493</name>
</gene>
<dbReference type="Proteomes" id="UP001161247">
    <property type="component" value="Chromosome 5"/>
</dbReference>
<reference evidence="3" key="1">
    <citation type="submission" date="2023-03" db="EMBL/GenBank/DDBJ databases">
        <authorList>
            <person name="Julca I."/>
        </authorList>
    </citation>
    <scope>NUCLEOTIDE SEQUENCE</scope>
</reference>
<organism evidence="3 4">
    <name type="scientific">Oldenlandia corymbosa var. corymbosa</name>
    <dbReference type="NCBI Taxonomy" id="529605"/>
    <lineage>
        <taxon>Eukaryota</taxon>
        <taxon>Viridiplantae</taxon>
        <taxon>Streptophyta</taxon>
        <taxon>Embryophyta</taxon>
        <taxon>Tracheophyta</taxon>
        <taxon>Spermatophyta</taxon>
        <taxon>Magnoliopsida</taxon>
        <taxon>eudicotyledons</taxon>
        <taxon>Gunneridae</taxon>
        <taxon>Pentapetalae</taxon>
        <taxon>asterids</taxon>
        <taxon>lamiids</taxon>
        <taxon>Gentianales</taxon>
        <taxon>Rubiaceae</taxon>
        <taxon>Rubioideae</taxon>
        <taxon>Spermacoceae</taxon>
        <taxon>Hedyotis-Oldenlandia complex</taxon>
        <taxon>Oldenlandia</taxon>
    </lineage>
</organism>
<dbReference type="PANTHER" id="PTHR31087:SF85">
    <property type="entry name" value="PROTEIN LURP-ONE-RELATED 7"/>
    <property type="match status" value="1"/>
</dbReference>
<sequence length="212" mass="24492">MGSSSTVQSVPDEYDEYVKAGSFQIPFDLFVSKKHQKIIGGRSWIDFKDSSGNLVFTVERRHKNRSTTSSLSNPPTKLLLDASGNILFSIQKPKDAMWQCFMVKDNKEELIFRVEKKLNNQTRTEFEIFFMGKKLEEMTENFRMIGSPFERSCTIYNGDSLVAETSLMYKLGIMKKFVLRNRFRVTIFPGFCDVGLIVAMVVIFFDGRKLWI</sequence>
<evidence type="ECO:0000256" key="2">
    <source>
        <dbReference type="SAM" id="Phobius"/>
    </source>
</evidence>
<keyword evidence="2" id="KW-0472">Membrane</keyword>
<evidence type="ECO:0000256" key="1">
    <source>
        <dbReference type="ARBA" id="ARBA00005437"/>
    </source>
</evidence>
<keyword evidence="2" id="KW-0812">Transmembrane</keyword>
<keyword evidence="2" id="KW-1133">Transmembrane helix</keyword>
<keyword evidence="4" id="KW-1185">Reference proteome</keyword>
<name>A0AAV1DGY5_OLDCO</name>
<dbReference type="PANTHER" id="PTHR31087">
    <property type="match status" value="1"/>
</dbReference>
<dbReference type="SUPFAM" id="SSF54518">
    <property type="entry name" value="Tubby C-terminal domain-like"/>
    <property type="match status" value="1"/>
</dbReference>
<evidence type="ECO:0000313" key="4">
    <source>
        <dbReference type="Proteomes" id="UP001161247"/>
    </source>
</evidence>
<proteinExistence type="inferred from homology"/>
<accession>A0AAV1DGY5</accession>
<dbReference type="AlphaFoldDB" id="A0AAV1DGY5"/>
<dbReference type="EMBL" id="OX459122">
    <property type="protein sequence ID" value="CAI9107104.1"/>
    <property type="molecule type" value="Genomic_DNA"/>
</dbReference>
<dbReference type="InterPro" id="IPR038595">
    <property type="entry name" value="LOR_sf"/>
</dbReference>
<dbReference type="InterPro" id="IPR025659">
    <property type="entry name" value="Tubby-like_C"/>
</dbReference>
<dbReference type="Pfam" id="PF04525">
    <property type="entry name" value="LOR"/>
    <property type="match status" value="1"/>
</dbReference>